<protein>
    <submittedName>
        <fullName evidence="2">Uncharacterized protein</fullName>
    </submittedName>
</protein>
<feature type="compositionally biased region" description="Basic and acidic residues" evidence="1">
    <location>
        <begin position="61"/>
        <end position="73"/>
    </location>
</feature>
<dbReference type="Proteomes" id="UP000054538">
    <property type="component" value="Unassembled WGS sequence"/>
</dbReference>
<keyword evidence="3" id="KW-1185">Reference proteome</keyword>
<reference evidence="3" key="2">
    <citation type="submission" date="2015-01" db="EMBL/GenBank/DDBJ databases">
        <title>Evolutionary Origins and Diversification of the Mycorrhizal Mutualists.</title>
        <authorList>
            <consortium name="DOE Joint Genome Institute"/>
            <consortium name="Mycorrhizal Genomics Consortium"/>
            <person name="Kohler A."/>
            <person name="Kuo A."/>
            <person name="Nagy L.G."/>
            <person name="Floudas D."/>
            <person name="Copeland A."/>
            <person name="Barry K.W."/>
            <person name="Cichocki N."/>
            <person name="Veneault-Fourrey C."/>
            <person name="LaButti K."/>
            <person name="Lindquist E.A."/>
            <person name="Lipzen A."/>
            <person name="Lundell T."/>
            <person name="Morin E."/>
            <person name="Murat C."/>
            <person name="Riley R."/>
            <person name="Ohm R."/>
            <person name="Sun H."/>
            <person name="Tunlid A."/>
            <person name="Henrissat B."/>
            <person name="Grigoriev I.V."/>
            <person name="Hibbett D.S."/>
            <person name="Martin F."/>
        </authorList>
    </citation>
    <scope>NUCLEOTIDE SEQUENCE [LARGE SCALE GENOMIC DNA]</scope>
    <source>
        <strain evidence="3">Ve08.2h10</strain>
    </source>
</reference>
<gene>
    <name evidence="2" type="ORF">PAXRUDRAFT_829521</name>
</gene>
<dbReference type="EMBL" id="KN825230">
    <property type="protein sequence ID" value="KIK92925.1"/>
    <property type="molecule type" value="Genomic_DNA"/>
</dbReference>
<evidence type="ECO:0000313" key="2">
    <source>
        <dbReference type="EMBL" id="KIK92925.1"/>
    </source>
</evidence>
<reference evidence="2 3" key="1">
    <citation type="submission" date="2014-04" db="EMBL/GenBank/DDBJ databases">
        <authorList>
            <consortium name="DOE Joint Genome Institute"/>
            <person name="Kuo A."/>
            <person name="Kohler A."/>
            <person name="Jargeat P."/>
            <person name="Nagy L.G."/>
            <person name="Floudas D."/>
            <person name="Copeland A."/>
            <person name="Barry K.W."/>
            <person name="Cichocki N."/>
            <person name="Veneault-Fourrey C."/>
            <person name="LaButti K."/>
            <person name="Lindquist E.A."/>
            <person name="Lipzen A."/>
            <person name="Lundell T."/>
            <person name="Morin E."/>
            <person name="Murat C."/>
            <person name="Sun H."/>
            <person name="Tunlid A."/>
            <person name="Henrissat B."/>
            <person name="Grigoriev I.V."/>
            <person name="Hibbett D.S."/>
            <person name="Martin F."/>
            <person name="Nordberg H.P."/>
            <person name="Cantor M.N."/>
            <person name="Hua S.X."/>
        </authorList>
    </citation>
    <scope>NUCLEOTIDE SEQUENCE [LARGE SCALE GENOMIC DNA]</scope>
    <source>
        <strain evidence="2 3">Ve08.2h10</strain>
    </source>
</reference>
<name>A0A0D0E5X0_9AGAM</name>
<feature type="region of interest" description="Disordered" evidence="1">
    <location>
        <begin position="51"/>
        <end position="75"/>
    </location>
</feature>
<organism evidence="2 3">
    <name type="scientific">Paxillus rubicundulus Ve08.2h10</name>
    <dbReference type="NCBI Taxonomy" id="930991"/>
    <lineage>
        <taxon>Eukaryota</taxon>
        <taxon>Fungi</taxon>
        <taxon>Dikarya</taxon>
        <taxon>Basidiomycota</taxon>
        <taxon>Agaricomycotina</taxon>
        <taxon>Agaricomycetes</taxon>
        <taxon>Agaricomycetidae</taxon>
        <taxon>Boletales</taxon>
        <taxon>Paxilineae</taxon>
        <taxon>Paxillaceae</taxon>
        <taxon>Paxillus</taxon>
    </lineage>
</organism>
<evidence type="ECO:0000313" key="3">
    <source>
        <dbReference type="Proteomes" id="UP000054538"/>
    </source>
</evidence>
<sequence length="170" mass="20210">MTSTPDYPRWEIKWKRSNAGRPRRIRTDRPLLVHDVGWHWDEKRVLFNKGTDVPEWEESHDDGQPQRDGERYDTGFQESPARAMSLFEIAEHRITKKRQAWTGLDGDFEVIRVPRVIPISDGEVSRIGNGWQRDEWEKVDVIEFRRLYSEVLRTALGWKLPPHQPETRTH</sequence>
<proteinExistence type="predicted"/>
<dbReference type="AlphaFoldDB" id="A0A0D0E5X0"/>
<dbReference type="InParanoid" id="A0A0D0E5X0"/>
<dbReference type="OrthoDB" id="2646521at2759"/>
<evidence type="ECO:0000256" key="1">
    <source>
        <dbReference type="SAM" id="MobiDB-lite"/>
    </source>
</evidence>
<accession>A0A0D0E5X0</accession>
<dbReference type="HOGENOM" id="CLU_1571155_0_0_1"/>